<gene>
    <name evidence="1" type="ORF">NTJ_11057</name>
</gene>
<accession>A0ABN7B650</accession>
<keyword evidence="2" id="KW-1185">Reference proteome</keyword>
<dbReference type="EMBL" id="AP028917">
    <property type="protein sequence ID" value="BES98242.1"/>
    <property type="molecule type" value="Genomic_DNA"/>
</dbReference>
<proteinExistence type="predicted"/>
<protein>
    <submittedName>
        <fullName evidence="1">Uncharacterized protein</fullName>
    </submittedName>
</protein>
<sequence length="111" mass="12335">MIISPQHANLPHLAATPTARIPFFKACGPLNYHQLVTVLTDICPLFPITYTPAVEHQLGNLDQVISQLSLPTLERPNSIKSGHHPPHSLKCFFLQNDPLTCSPHISRLLEN</sequence>
<dbReference type="Proteomes" id="UP001307889">
    <property type="component" value="Chromosome 9"/>
</dbReference>
<name>A0ABN7B650_9HEMI</name>
<organism evidence="1 2">
    <name type="scientific">Nesidiocoris tenuis</name>
    <dbReference type="NCBI Taxonomy" id="355587"/>
    <lineage>
        <taxon>Eukaryota</taxon>
        <taxon>Metazoa</taxon>
        <taxon>Ecdysozoa</taxon>
        <taxon>Arthropoda</taxon>
        <taxon>Hexapoda</taxon>
        <taxon>Insecta</taxon>
        <taxon>Pterygota</taxon>
        <taxon>Neoptera</taxon>
        <taxon>Paraneoptera</taxon>
        <taxon>Hemiptera</taxon>
        <taxon>Heteroptera</taxon>
        <taxon>Panheteroptera</taxon>
        <taxon>Cimicomorpha</taxon>
        <taxon>Miridae</taxon>
        <taxon>Dicyphina</taxon>
        <taxon>Nesidiocoris</taxon>
    </lineage>
</organism>
<evidence type="ECO:0000313" key="2">
    <source>
        <dbReference type="Proteomes" id="UP001307889"/>
    </source>
</evidence>
<evidence type="ECO:0000313" key="1">
    <source>
        <dbReference type="EMBL" id="BES98242.1"/>
    </source>
</evidence>
<reference evidence="1 2" key="1">
    <citation type="submission" date="2023-09" db="EMBL/GenBank/DDBJ databases">
        <title>Nesidiocoris tenuis whole genome shotgun sequence.</title>
        <authorList>
            <person name="Shibata T."/>
            <person name="Shimoda M."/>
            <person name="Kobayashi T."/>
            <person name="Uehara T."/>
        </authorList>
    </citation>
    <scope>NUCLEOTIDE SEQUENCE [LARGE SCALE GENOMIC DNA]</scope>
    <source>
        <strain evidence="1 2">Japan</strain>
    </source>
</reference>